<dbReference type="EMBL" id="NKXS01008109">
    <property type="protein sequence ID" value="PIM98770.1"/>
    <property type="molecule type" value="Genomic_DNA"/>
</dbReference>
<evidence type="ECO:0000313" key="2">
    <source>
        <dbReference type="EMBL" id="PIM98770.1"/>
    </source>
</evidence>
<keyword evidence="4" id="KW-1185">Reference proteome</keyword>
<reference evidence="2" key="1">
    <citation type="submission" date="2017-07" db="EMBL/GenBank/DDBJ databases">
        <authorList>
            <person name="Sun Z.S."/>
            <person name="Albrecht U."/>
            <person name="Echele G."/>
            <person name="Lee C.C."/>
        </authorList>
    </citation>
    <scope>NUCLEOTIDE SEQUENCE</scope>
    <source>
        <strain evidence="2">UFG-1</strain>
        <tissue evidence="2">Leaf</tissue>
    </source>
</reference>
<dbReference type="EMBL" id="NKXS01005424">
    <property type="protein sequence ID" value="PIN03694.1"/>
    <property type="molecule type" value="Genomic_DNA"/>
</dbReference>
<accession>A0A2G9G0F9</accession>
<dbReference type="AlphaFoldDB" id="A0A2G9G0F9"/>
<proteinExistence type="predicted"/>
<sequence>MEGENSKQSKTSANAPKEWNGAFGTLFSVVNFDSSSGSRMDSDANLEGSGRGSAKISESLDAVSSSLSNSSSDELFQFNPHTLPKSRAPNKIPKPHEGTEQIYKSDKLRVPSVAWRRLEESMSDSPESISQFSDVTHESFVPHVSPTQFPPSQVMERNGNFDPNRIPDSIFSRPSTPTDWSVASNESLFSIQLGTESLPRDHALRMSEDIYQSGELPKSGEIFKSGELFLSREFYRSGELFKSGDLYKSGELKRSDELISFQKTSSAAGDVEPNEIIDMSKNVSQDMKPGEKAVLIEEPVSDVPKSCINFQSGTKLEESSHPSIANHRSAGKRRSLHVHYVIVCIVRCAAALDGMGINNSRKGYILNIEHIRTSRILLLFLIRLLPHDIPDHTIVVKSGSFRWPSSL</sequence>
<evidence type="ECO:0000256" key="1">
    <source>
        <dbReference type="SAM" id="MobiDB-lite"/>
    </source>
</evidence>
<name>A0A2G9G0F9_9LAMI</name>
<protein>
    <submittedName>
        <fullName evidence="2">Uncharacterized protein</fullName>
    </submittedName>
</protein>
<dbReference type="STRING" id="429701.A0A2G9G0F9"/>
<feature type="region of interest" description="Disordered" evidence="1">
    <location>
        <begin position="34"/>
        <end position="98"/>
    </location>
</feature>
<evidence type="ECO:0000313" key="4">
    <source>
        <dbReference type="Proteomes" id="UP000231279"/>
    </source>
</evidence>
<evidence type="ECO:0000313" key="3">
    <source>
        <dbReference type="EMBL" id="PIN03694.1"/>
    </source>
</evidence>
<gene>
    <name evidence="3" type="ORF">CDL12_23769</name>
    <name evidence="2" type="ORF">CDL12_28749</name>
</gene>
<reference evidence="4" key="2">
    <citation type="journal article" date="2018" name="Gigascience">
        <title>Genome assembly of the Pink Ipe (Handroanthus impetiginosus, Bignoniaceae), a highly valued, ecologically keystone Neotropical timber forest tree.</title>
        <authorList>
            <person name="Silva-Junior O.B."/>
            <person name="Grattapaglia D."/>
            <person name="Novaes E."/>
            <person name="Collevatti R.G."/>
        </authorList>
    </citation>
    <scope>NUCLEOTIDE SEQUENCE [LARGE SCALE GENOMIC DNA]</scope>
    <source>
        <strain evidence="4">cv. UFG-1</strain>
    </source>
</reference>
<dbReference type="PANTHER" id="PTHR33673">
    <property type="entry name" value="SUPPRESSOR SRP40-LIKE PROTEIN"/>
    <property type="match status" value="1"/>
</dbReference>
<reference evidence="2" key="3">
    <citation type="journal article" date="2018" name="Gigascience">
        <title>Genome assembly of the pink ipe (Handroanthus impetiginosus, Bignoniaceae), a highly-valued ecologically keystone neotropical timber forest tree.</title>
        <authorList>
            <person name="Silva-Junior O.B."/>
            <person name="Novaes E."/>
            <person name="Grattapaglia D."/>
            <person name="Collevatti R.G."/>
        </authorList>
    </citation>
    <scope>NUCLEOTIDE SEQUENCE [LARGE SCALE GENOMIC DNA]</scope>
    <source>
        <strain evidence="2">UFG-1</strain>
        <tissue evidence="2">Leaf</tissue>
    </source>
</reference>
<feature type="compositionally biased region" description="Low complexity" evidence="1">
    <location>
        <begin position="57"/>
        <end position="75"/>
    </location>
</feature>
<organism evidence="2 4">
    <name type="scientific">Handroanthus impetiginosus</name>
    <dbReference type="NCBI Taxonomy" id="429701"/>
    <lineage>
        <taxon>Eukaryota</taxon>
        <taxon>Viridiplantae</taxon>
        <taxon>Streptophyta</taxon>
        <taxon>Embryophyta</taxon>
        <taxon>Tracheophyta</taxon>
        <taxon>Spermatophyta</taxon>
        <taxon>Magnoliopsida</taxon>
        <taxon>eudicotyledons</taxon>
        <taxon>Gunneridae</taxon>
        <taxon>Pentapetalae</taxon>
        <taxon>asterids</taxon>
        <taxon>lamiids</taxon>
        <taxon>Lamiales</taxon>
        <taxon>Bignoniaceae</taxon>
        <taxon>Crescentiina</taxon>
        <taxon>Tabebuia alliance</taxon>
        <taxon>Handroanthus</taxon>
    </lineage>
</organism>
<dbReference type="OrthoDB" id="910478at2759"/>
<dbReference type="PANTHER" id="PTHR33673:SF3">
    <property type="entry name" value="SUPPRESSOR SRP40-LIKE PROTEIN"/>
    <property type="match status" value="1"/>
</dbReference>
<dbReference type="Proteomes" id="UP000231279">
    <property type="component" value="Unassembled WGS sequence"/>
</dbReference>
<comment type="caution">
    <text evidence="2">The sequence shown here is derived from an EMBL/GenBank/DDBJ whole genome shotgun (WGS) entry which is preliminary data.</text>
</comment>